<accession>A0ABM9A221</accession>
<dbReference type="PRINTS" id="PR00990">
    <property type="entry name" value="RIBOKINASE"/>
</dbReference>
<comment type="similarity">
    <text evidence="1 4">Belongs to the carbohydrate kinase PfkB family.</text>
</comment>
<organism evidence="6 7">
    <name type="scientific">Vibrio marisflavi CECT 7928</name>
    <dbReference type="NCBI Taxonomy" id="634439"/>
    <lineage>
        <taxon>Bacteria</taxon>
        <taxon>Pseudomonadati</taxon>
        <taxon>Pseudomonadota</taxon>
        <taxon>Gammaproteobacteria</taxon>
        <taxon>Vibrionales</taxon>
        <taxon>Vibrionaceae</taxon>
        <taxon>Vibrio</taxon>
    </lineage>
</organism>
<dbReference type="PROSITE" id="PS00583">
    <property type="entry name" value="PFKB_KINASES_1"/>
    <property type="match status" value="1"/>
</dbReference>
<dbReference type="RefSeq" id="WP_237360339.1">
    <property type="nucleotide sequence ID" value="NZ_CAKLDM010000001.1"/>
</dbReference>
<comment type="caution">
    <text evidence="6">The sequence shown here is derived from an EMBL/GenBank/DDBJ whole genome shotgun (WGS) entry which is preliminary data.</text>
</comment>
<keyword evidence="3 4" id="KW-0418">Kinase</keyword>
<dbReference type="InterPro" id="IPR002139">
    <property type="entry name" value="Ribo/fructo_kinase"/>
</dbReference>
<evidence type="ECO:0000313" key="6">
    <source>
        <dbReference type="EMBL" id="CAH0537155.1"/>
    </source>
</evidence>
<evidence type="ECO:0000259" key="5">
    <source>
        <dbReference type="Pfam" id="PF00294"/>
    </source>
</evidence>
<evidence type="ECO:0000256" key="4">
    <source>
        <dbReference type="RuleBase" id="RU003704"/>
    </source>
</evidence>
<keyword evidence="7" id="KW-1185">Reference proteome</keyword>
<reference evidence="6" key="1">
    <citation type="submission" date="2021-11" db="EMBL/GenBank/DDBJ databases">
        <authorList>
            <person name="Rodrigo-Torres L."/>
            <person name="Arahal R. D."/>
            <person name="Lucena T."/>
        </authorList>
    </citation>
    <scope>NUCLEOTIDE SEQUENCE</scope>
    <source>
        <strain evidence="6">CECT 7928</strain>
    </source>
</reference>
<evidence type="ECO:0000256" key="2">
    <source>
        <dbReference type="ARBA" id="ARBA00022679"/>
    </source>
</evidence>
<proteinExistence type="inferred from homology"/>
<dbReference type="Pfam" id="PF00294">
    <property type="entry name" value="PfkB"/>
    <property type="match status" value="1"/>
</dbReference>
<evidence type="ECO:0000256" key="3">
    <source>
        <dbReference type="ARBA" id="ARBA00022777"/>
    </source>
</evidence>
<dbReference type="PANTHER" id="PTHR43085:SF54">
    <property type="entry name" value="PUTATIVE-RELATED"/>
    <property type="match status" value="1"/>
</dbReference>
<dbReference type="InterPro" id="IPR011611">
    <property type="entry name" value="PfkB_dom"/>
</dbReference>
<dbReference type="CDD" id="cd01167">
    <property type="entry name" value="bac_FRK"/>
    <property type="match status" value="1"/>
</dbReference>
<protein>
    <submittedName>
        <fullName evidence="6">Fructokinase</fullName>
        <ecNumber evidence="6">2.7.1.4</ecNumber>
    </submittedName>
</protein>
<dbReference type="InterPro" id="IPR050306">
    <property type="entry name" value="PfkB_Carbo_kinase"/>
</dbReference>
<dbReference type="Gene3D" id="3.40.1190.20">
    <property type="match status" value="1"/>
</dbReference>
<dbReference type="PROSITE" id="PS00584">
    <property type="entry name" value="PFKB_KINASES_2"/>
    <property type="match status" value="1"/>
</dbReference>
<dbReference type="InterPro" id="IPR029056">
    <property type="entry name" value="Ribokinase-like"/>
</dbReference>
<dbReference type="InterPro" id="IPR002173">
    <property type="entry name" value="Carboh/pur_kinase_PfkB_CS"/>
</dbReference>
<feature type="domain" description="Carbohydrate kinase PfkB" evidence="5">
    <location>
        <begin position="5"/>
        <end position="309"/>
    </location>
</feature>
<dbReference type="GO" id="GO:0008865">
    <property type="term" value="F:fructokinase activity"/>
    <property type="evidence" value="ECO:0007669"/>
    <property type="project" value="UniProtKB-EC"/>
</dbReference>
<dbReference type="PANTHER" id="PTHR43085">
    <property type="entry name" value="HEXOKINASE FAMILY MEMBER"/>
    <property type="match status" value="1"/>
</dbReference>
<keyword evidence="2 4" id="KW-0808">Transferase</keyword>
<gene>
    <name evidence="6" type="primary">scrK</name>
    <name evidence="6" type="ORF">VMF7928_00966</name>
</gene>
<dbReference type="Proteomes" id="UP000838748">
    <property type="component" value="Unassembled WGS sequence"/>
</dbReference>
<dbReference type="EMBL" id="CAKLDM010000001">
    <property type="protein sequence ID" value="CAH0537155.1"/>
    <property type="molecule type" value="Genomic_DNA"/>
</dbReference>
<dbReference type="SUPFAM" id="SSF53613">
    <property type="entry name" value="Ribokinase-like"/>
    <property type="match status" value="1"/>
</dbReference>
<name>A0ABM9A221_9VIBR</name>
<dbReference type="EC" id="2.7.1.4" evidence="6"/>
<evidence type="ECO:0000256" key="1">
    <source>
        <dbReference type="ARBA" id="ARBA00010688"/>
    </source>
</evidence>
<evidence type="ECO:0000313" key="7">
    <source>
        <dbReference type="Proteomes" id="UP000838748"/>
    </source>
</evidence>
<sequence>MTENTVACVGDLLIDFVCTDIDSSIKNGTHFLKKAGGAPANVACCVAKLGGQAALAAKVGRDPFGDFLVETLKEQGVETNSVVVDGHYATSKAYVALQGNGERDFTFNWGASEQLESHELAEGFVENSKVVHFGAALKNEGRMIDLYQNLLVEASSKNKWICFDPNFRPALWENNAQEFVRLCEESLRAAHIVKVSEEELHILAGKTCLKESCTFLHQKGVKIILVTLGKNGTLLSVANSGTRFVDSIVVNSIDSTGAGDAFIGAFLYLLASKNTLPSCLDELVPMVSFANKVGALTCTQMGAISALPSLTTVESFSESCVNQ</sequence>